<name>A0A1Z5JHV7_FISSO</name>
<feature type="transmembrane region" description="Helical" evidence="1">
    <location>
        <begin position="12"/>
        <end position="29"/>
    </location>
</feature>
<feature type="transmembrane region" description="Helical" evidence="1">
    <location>
        <begin position="41"/>
        <end position="66"/>
    </location>
</feature>
<keyword evidence="3" id="KW-1185">Reference proteome</keyword>
<sequence length="83" mass="9255">MHGKKGSSSPMSFLGFLVFTTIFGGLRLEERSIDFSFLRKLLFVAFRLFWLVMISLRSCVPGIALWGVVDAVFHSPVATTKGE</sequence>
<accession>A0A1Z5JHV7</accession>
<keyword evidence="1" id="KW-0812">Transmembrane</keyword>
<gene>
    <name evidence="2" type="ORF">FisN_14Lu399</name>
</gene>
<dbReference type="EMBL" id="BDSP01000071">
    <property type="protein sequence ID" value="GAX13603.1"/>
    <property type="molecule type" value="Genomic_DNA"/>
</dbReference>
<dbReference type="AlphaFoldDB" id="A0A1Z5JHV7"/>
<dbReference type="InParanoid" id="A0A1Z5JHV7"/>
<evidence type="ECO:0000313" key="2">
    <source>
        <dbReference type="EMBL" id="GAX13603.1"/>
    </source>
</evidence>
<comment type="caution">
    <text evidence="2">The sequence shown here is derived from an EMBL/GenBank/DDBJ whole genome shotgun (WGS) entry which is preliminary data.</text>
</comment>
<evidence type="ECO:0000256" key="1">
    <source>
        <dbReference type="SAM" id="Phobius"/>
    </source>
</evidence>
<evidence type="ECO:0000313" key="3">
    <source>
        <dbReference type="Proteomes" id="UP000198406"/>
    </source>
</evidence>
<organism evidence="2 3">
    <name type="scientific">Fistulifera solaris</name>
    <name type="common">Oleaginous diatom</name>
    <dbReference type="NCBI Taxonomy" id="1519565"/>
    <lineage>
        <taxon>Eukaryota</taxon>
        <taxon>Sar</taxon>
        <taxon>Stramenopiles</taxon>
        <taxon>Ochrophyta</taxon>
        <taxon>Bacillariophyta</taxon>
        <taxon>Bacillariophyceae</taxon>
        <taxon>Bacillariophycidae</taxon>
        <taxon>Naviculales</taxon>
        <taxon>Naviculaceae</taxon>
        <taxon>Fistulifera</taxon>
    </lineage>
</organism>
<keyword evidence="1" id="KW-1133">Transmembrane helix</keyword>
<keyword evidence="1" id="KW-0472">Membrane</keyword>
<protein>
    <submittedName>
        <fullName evidence="2">Uncharacterized protein</fullName>
    </submittedName>
</protein>
<dbReference type="Proteomes" id="UP000198406">
    <property type="component" value="Unassembled WGS sequence"/>
</dbReference>
<reference evidence="2 3" key="1">
    <citation type="journal article" date="2015" name="Plant Cell">
        <title>Oil accumulation by the oleaginous diatom Fistulifera solaris as revealed by the genome and transcriptome.</title>
        <authorList>
            <person name="Tanaka T."/>
            <person name="Maeda Y."/>
            <person name="Veluchamy A."/>
            <person name="Tanaka M."/>
            <person name="Abida H."/>
            <person name="Marechal E."/>
            <person name="Bowler C."/>
            <person name="Muto M."/>
            <person name="Sunaga Y."/>
            <person name="Tanaka M."/>
            <person name="Yoshino T."/>
            <person name="Taniguchi T."/>
            <person name="Fukuda Y."/>
            <person name="Nemoto M."/>
            <person name="Matsumoto M."/>
            <person name="Wong P.S."/>
            <person name="Aburatani S."/>
            <person name="Fujibuchi W."/>
        </authorList>
    </citation>
    <scope>NUCLEOTIDE SEQUENCE [LARGE SCALE GENOMIC DNA]</scope>
    <source>
        <strain evidence="2 3">JPCC DA0580</strain>
    </source>
</reference>
<proteinExistence type="predicted"/>